<dbReference type="EMBL" id="BARS01046509">
    <property type="protein sequence ID" value="GAG30091.1"/>
    <property type="molecule type" value="Genomic_DNA"/>
</dbReference>
<evidence type="ECO:0000313" key="1">
    <source>
        <dbReference type="EMBL" id="GAG30091.1"/>
    </source>
</evidence>
<proteinExistence type="predicted"/>
<sequence length="41" mass="4986">RARDFWGRVKVKAGARNVKVIIKPRSELEKKKFLEWLKEKF</sequence>
<dbReference type="AlphaFoldDB" id="X0XZG2"/>
<gene>
    <name evidence="1" type="ORF">S01H1_70005</name>
</gene>
<feature type="non-terminal residue" evidence="1">
    <location>
        <position position="1"/>
    </location>
</feature>
<comment type="caution">
    <text evidence="1">The sequence shown here is derived from an EMBL/GenBank/DDBJ whole genome shotgun (WGS) entry which is preliminary data.</text>
</comment>
<accession>X0XZG2</accession>
<reference evidence="1" key="1">
    <citation type="journal article" date="2014" name="Front. Microbiol.">
        <title>High frequency of phylogenetically diverse reductive dehalogenase-homologous genes in deep subseafloor sedimentary metagenomes.</title>
        <authorList>
            <person name="Kawai M."/>
            <person name="Futagami T."/>
            <person name="Toyoda A."/>
            <person name="Takaki Y."/>
            <person name="Nishi S."/>
            <person name="Hori S."/>
            <person name="Arai W."/>
            <person name="Tsubouchi T."/>
            <person name="Morono Y."/>
            <person name="Uchiyama I."/>
            <person name="Ito T."/>
            <person name="Fujiyama A."/>
            <person name="Inagaki F."/>
            <person name="Takami H."/>
        </authorList>
    </citation>
    <scope>NUCLEOTIDE SEQUENCE</scope>
    <source>
        <strain evidence="1">Expedition CK06-06</strain>
    </source>
</reference>
<protein>
    <submittedName>
        <fullName evidence="1">Uncharacterized protein</fullName>
    </submittedName>
</protein>
<organism evidence="1">
    <name type="scientific">marine sediment metagenome</name>
    <dbReference type="NCBI Taxonomy" id="412755"/>
    <lineage>
        <taxon>unclassified sequences</taxon>
        <taxon>metagenomes</taxon>
        <taxon>ecological metagenomes</taxon>
    </lineage>
</organism>
<name>X0XZG2_9ZZZZ</name>